<dbReference type="Gene3D" id="1.10.472.10">
    <property type="entry name" value="Cyclin-like"/>
    <property type="match status" value="3"/>
</dbReference>
<dbReference type="Proteomes" id="UP001295423">
    <property type="component" value="Unassembled WGS sequence"/>
</dbReference>
<organism evidence="2 3">
    <name type="scientific">Cylindrotheca closterium</name>
    <dbReference type="NCBI Taxonomy" id="2856"/>
    <lineage>
        <taxon>Eukaryota</taxon>
        <taxon>Sar</taxon>
        <taxon>Stramenopiles</taxon>
        <taxon>Ochrophyta</taxon>
        <taxon>Bacillariophyta</taxon>
        <taxon>Bacillariophyceae</taxon>
        <taxon>Bacillariophycidae</taxon>
        <taxon>Bacillariales</taxon>
        <taxon>Bacillariaceae</taxon>
        <taxon>Cylindrotheca</taxon>
    </lineage>
</organism>
<feature type="compositionally biased region" description="Polar residues" evidence="1">
    <location>
        <begin position="447"/>
        <end position="459"/>
    </location>
</feature>
<protein>
    <recommendedName>
        <fullName evidence="4">Cyclin N-terminal domain-containing protein</fullName>
    </recommendedName>
</protein>
<keyword evidence="3" id="KW-1185">Reference proteome</keyword>
<comment type="caution">
    <text evidence="2">The sequence shown here is derived from an EMBL/GenBank/DDBJ whole genome shotgun (WGS) entry which is preliminary data.</text>
</comment>
<dbReference type="SUPFAM" id="SSF47954">
    <property type="entry name" value="Cyclin-like"/>
    <property type="match status" value="1"/>
</dbReference>
<proteinExistence type="predicted"/>
<dbReference type="EMBL" id="CAKOGP040000668">
    <property type="protein sequence ID" value="CAJ1937662.1"/>
    <property type="molecule type" value="Genomic_DNA"/>
</dbReference>
<accession>A0AAD2CKU3</accession>
<evidence type="ECO:0000313" key="3">
    <source>
        <dbReference type="Proteomes" id="UP001295423"/>
    </source>
</evidence>
<feature type="region of interest" description="Disordered" evidence="1">
    <location>
        <begin position="1"/>
        <end position="21"/>
    </location>
</feature>
<sequence>MPSYSLLSKTQTLSLSSPSSSSNALFTADAVDELGVLFQQEQQRQERSSPYETTDYLTTQKCQLTVAQEEYEQHYPTTQEESNNLYSSYSSPKAGERECGNNQMLIQWRQASCIWAFQVAKFFGLNREIVTIGMNHLDRYLAFVLSSENTTATIATTTTTTTMSKAIPATIKTTIITKQDFQLWVLTSLYLAIKLNHGCCGCNDRLVLPGGGGGGCDGDGDGDGGTNNNNSTTLETICQLSDPDPFGPEQLQQMELAMLQALNWHVHPPTPQAVLRLLWHPMVSQKLLSLVHLHLAQNKTFLQKLAQWWHDKVYSRACVILDEALKEYESLSYSCSEMAIAALLNVMDFCNFGNATSLHEEKTNTNSFSSIDPPSTLLLSLWKQDLPTEFGEKFSSVSLNACRRHLEQYFDEEELVVSGTKRRKHSDDGALGDTIVNDAENPDLKGGSSSAPKATQGSCPSPPVPKKARLRVIPSPACIRDPILM</sequence>
<evidence type="ECO:0000313" key="2">
    <source>
        <dbReference type="EMBL" id="CAJ1937662.1"/>
    </source>
</evidence>
<dbReference type="InterPro" id="IPR039361">
    <property type="entry name" value="Cyclin"/>
</dbReference>
<dbReference type="PANTHER" id="PTHR10177">
    <property type="entry name" value="CYCLINS"/>
    <property type="match status" value="1"/>
</dbReference>
<dbReference type="AlphaFoldDB" id="A0AAD2CKU3"/>
<feature type="region of interest" description="Disordered" evidence="1">
    <location>
        <begin position="421"/>
        <end position="468"/>
    </location>
</feature>
<dbReference type="InterPro" id="IPR036915">
    <property type="entry name" value="Cyclin-like_sf"/>
</dbReference>
<gene>
    <name evidence="2" type="ORF">CYCCA115_LOCUS5756</name>
</gene>
<evidence type="ECO:0000256" key="1">
    <source>
        <dbReference type="SAM" id="MobiDB-lite"/>
    </source>
</evidence>
<name>A0AAD2CKU3_9STRA</name>
<reference evidence="2" key="1">
    <citation type="submission" date="2023-08" db="EMBL/GenBank/DDBJ databases">
        <authorList>
            <person name="Audoor S."/>
            <person name="Bilcke G."/>
        </authorList>
    </citation>
    <scope>NUCLEOTIDE SEQUENCE</scope>
</reference>
<evidence type="ECO:0008006" key="4">
    <source>
        <dbReference type="Google" id="ProtNLM"/>
    </source>
</evidence>